<evidence type="ECO:0000256" key="4">
    <source>
        <dbReference type="ARBA" id="ARBA00012483"/>
    </source>
</evidence>
<feature type="region of interest" description="Disordered" evidence="10">
    <location>
        <begin position="1"/>
        <end position="25"/>
    </location>
</feature>
<proteinExistence type="predicted"/>
<evidence type="ECO:0000256" key="2">
    <source>
        <dbReference type="ARBA" id="ARBA00004141"/>
    </source>
</evidence>
<keyword evidence="5" id="KW-0808">Transferase</keyword>
<feature type="transmembrane region" description="Helical" evidence="11">
    <location>
        <begin position="104"/>
        <end position="126"/>
    </location>
</feature>
<evidence type="ECO:0000256" key="6">
    <source>
        <dbReference type="ARBA" id="ARBA00022692"/>
    </source>
</evidence>
<keyword evidence="7" id="KW-0833">Ubl conjugation pathway</keyword>
<comment type="pathway">
    <text evidence="3">Protein modification; protein ubiquitination.</text>
</comment>
<evidence type="ECO:0000256" key="5">
    <source>
        <dbReference type="ARBA" id="ARBA00022679"/>
    </source>
</evidence>
<accession>A0ABY6KPH6</accession>
<feature type="transmembrane region" description="Helical" evidence="11">
    <location>
        <begin position="275"/>
        <end position="298"/>
    </location>
</feature>
<feature type="transmembrane region" description="Helical" evidence="11">
    <location>
        <begin position="232"/>
        <end position="255"/>
    </location>
</feature>
<feature type="transmembrane region" description="Helical" evidence="11">
    <location>
        <begin position="59"/>
        <end position="84"/>
    </location>
</feature>
<comment type="catalytic activity">
    <reaction evidence="1">
        <text>S-ubiquitinyl-[E2 ubiquitin-conjugating enzyme]-L-cysteine + [acceptor protein]-L-lysine = [E2 ubiquitin-conjugating enzyme]-L-cysteine + N(6)-ubiquitinyl-[acceptor protein]-L-lysine.</text>
        <dbReference type="EC" id="2.3.2.27"/>
    </reaction>
</comment>
<gene>
    <name evidence="13" type="ORF">LAZ67_8000385</name>
</gene>
<organism evidence="13 14">
    <name type="scientific">Cordylochernes scorpioides</name>
    <dbReference type="NCBI Taxonomy" id="51811"/>
    <lineage>
        <taxon>Eukaryota</taxon>
        <taxon>Metazoa</taxon>
        <taxon>Ecdysozoa</taxon>
        <taxon>Arthropoda</taxon>
        <taxon>Chelicerata</taxon>
        <taxon>Arachnida</taxon>
        <taxon>Pseudoscorpiones</taxon>
        <taxon>Cheliferoidea</taxon>
        <taxon>Chernetidae</taxon>
        <taxon>Cordylochernes</taxon>
    </lineage>
</organism>
<evidence type="ECO:0000259" key="12">
    <source>
        <dbReference type="Pfam" id="PF23113"/>
    </source>
</evidence>
<name>A0ABY6KPH6_9ARAC</name>
<keyword evidence="6 11" id="KW-0812">Transmembrane</keyword>
<comment type="subcellular location">
    <subcellularLocation>
        <location evidence="2">Membrane</location>
        <topology evidence="2">Multi-pass membrane protein</topology>
    </subcellularLocation>
</comment>
<dbReference type="PANTHER" id="PTHR13145:SF0">
    <property type="entry name" value="E3 UBIQUITIN-PROTEIN LIGASE MARCHF6"/>
    <property type="match status" value="1"/>
</dbReference>
<reference evidence="13 14" key="1">
    <citation type="submission" date="2022-01" db="EMBL/GenBank/DDBJ databases">
        <title>A chromosomal length assembly of Cordylochernes scorpioides.</title>
        <authorList>
            <person name="Zeh D."/>
            <person name="Zeh J."/>
        </authorList>
    </citation>
    <scope>NUCLEOTIDE SEQUENCE [LARGE SCALE GENOMIC DNA]</scope>
    <source>
        <strain evidence="13">IN4F17</strain>
        <tissue evidence="13">Whole Body</tissue>
    </source>
</reference>
<evidence type="ECO:0000256" key="7">
    <source>
        <dbReference type="ARBA" id="ARBA00022786"/>
    </source>
</evidence>
<dbReference type="Proteomes" id="UP001235939">
    <property type="component" value="Chromosome 08"/>
</dbReference>
<evidence type="ECO:0000256" key="10">
    <source>
        <dbReference type="SAM" id="MobiDB-lite"/>
    </source>
</evidence>
<feature type="transmembrane region" description="Helical" evidence="11">
    <location>
        <begin position="147"/>
        <end position="170"/>
    </location>
</feature>
<protein>
    <recommendedName>
        <fullName evidence="4">RING-type E3 ubiquitin transferase</fullName>
        <ecNumber evidence="4">2.3.2.27</ecNumber>
    </recommendedName>
</protein>
<dbReference type="PANTHER" id="PTHR13145">
    <property type="entry name" value="SSM4 PROTEIN"/>
    <property type="match status" value="1"/>
</dbReference>
<feature type="domain" description="E3 ubiquitin-protein ligase MARCHF6-like C-terminal" evidence="12">
    <location>
        <begin position="131"/>
        <end position="305"/>
    </location>
</feature>
<dbReference type="EMBL" id="CP092870">
    <property type="protein sequence ID" value="UYV70728.1"/>
    <property type="molecule type" value="Genomic_DNA"/>
</dbReference>
<evidence type="ECO:0000256" key="11">
    <source>
        <dbReference type="SAM" id="Phobius"/>
    </source>
</evidence>
<feature type="transmembrane region" description="Helical" evidence="11">
    <location>
        <begin position="190"/>
        <end position="211"/>
    </location>
</feature>
<evidence type="ECO:0000256" key="8">
    <source>
        <dbReference type="ARBA" id="ARBA00022989"/>
    </source>
</evidence>
<keyword evidence="9 11" id="KW-0472">Membrane</keyword>
<keyword evidence="8 11" id="KW-1133">Transmembrane helix</keyword>
<evidence type="ECO:0000313" key="13">
    <source>
        <dbReference type="EMBL" id="UYV70728.1"/>
    </source>
</evidence>
<dbReference type="Pfam" id="PF23113">
    <property type="entry name" value="MARCHF6_C"/>
    <property type="match status" value="1"/>
</dbReference>
<keyword evidence="14" id="KW-1185">Reference proteome</keyword>
<sequence>MLTVDTGVQEEELNDPPAPQAADNRPQGLAAAHQALLLGHAGSTGFQPYVRPTFFPFKIALLLAAICISLMLGSLLTLTAPVFIGRQLMRAWLGPGSRVHELYTVASGLYVCWVGLRAATLLVSWLPRGWAALWAKVREWAALSARSLLVVAVLLGLVPLLFGLLFDLVLVVPLRVPLHHTPLISLGQDWALGVLHTKIIFAVTLMGPNWWMKRLLEQMYHGGFRNMDLHLVLVRLAAPVVTVLGIGLSLPYVLACSIVPLFTSDPDLLNMVYRRIYPSFLAVFICIALVAIQVRQFFRLYEHIKNDK</sequence>
<evidence type="ECO:0000256" key="1">
    <source>
        <dbReference type="ARBA" id="ARBA00000900"/>
    </source>
</evidence>
<evidence type="ECO:0000256" key="3">
    <source>
        <dbReference type="ARBA" id="ARBA00004906"/>
    </source>
</evidence>
<dbReference type="EC" id="2.3.2.27" evidence="4"/>
<dbReference type="InterPro" id="IPR056521">
    <property type="entry name" value="MARCHF6-like_C"/>
</dbReference>
<evidence type="ECO:0000313" key="14">
    <source>
        <dbReference type="Proteomes" id="UP001235939"/>
    </source>
</evidence>
<evidence type="ECO:0000256" key="9">
    <source>
        <dbReference type="ARBA" id="ARBA00023136"/>
    </source>
</evidence>